<sequence>MCGIVGIVSPVDPIDPVEFDRFTDALAHRGPDGRGTFISSSVGLGHRRLSILDLSADGTNPLPFGGADGRRYWITYNGEVFNFIELRAELEAFGWTFRTETDTEVVGAAYAQWGEDALLRFNGMWALAIWDTVERRLFLARDRFGIKPLYYAVLPGRVAFASELKAFLALAGMERRFDRDMAGLTLENPYAFEGSSDRTLMAGVRKLQGGCRLVVTADGRLDLSRWWETRDHLPQVPDRYEEQVEAFRSLFLDAVRLRLRSDVPVGLSLSGGMDSSAIAGTMAWHRRHEAAVEREAGTPPRAFIASFPNAVNDETPHADTVVRHAGFQAHHWNFDPAAALDHVLDSVWAVDEVYGGLNVPIWANYQAMRRFGVTVSVDGHGGDEVLCGYPWYFDQPLCGLNDKLYDDVHHTLLPSILRNYDRCSMAHGVEVRMPFMDWRLITFTMALPPQAKLGKGYTKRILRDAMAGFMPDTIRLRRQKIGFNSPLAEWLNSGLGELYRQVMAHPLWMEAPWWDGPAERDRIMAKCSARNWSMSDWKDALESWTRINLVLWYMLFIEGRPVTAPFCAS</sequence>
<evidence type="ECO:0000256" key="2">
    <source>
        <dbReference type="ARBA" id="ARBA00005752"/>
    </source>
</evidence>
<dbReference type="GO" id="GO:0004066">
    <property type="term" value="F:asparagine synthase (glutamine-hydrolyzing) activity"/>
    <property type="evidence" value="ECO:0007669"/>
    <property type="project" value="UniProtKB-EC"/>
</dbReference>
<dbReference type="Pfam" id="PF13537">
    <property type="entry name" value="GATase_7"/>
    <property type="match status" value="1"/>
</dbReference>
<name>A0A1X7EXY8_9PROT</name>
<dbReference type="CDD" id="cd00712">
    <property type="entry name" value="AsnB"/>
    <property type="match status" value="1"/>
</dbReference>
<keyword evidence="8" id="KW-0028">Amino-acid biosynthesis</keyword>
<dbReference type="Pfam" id="PF00733">
    <property type="entry name" value="Asn_synthase"/>
    <property type="match status" value="2"/>
</dbReference>
<keyword evidence="6 8" id="KW-0315">Glutamine amidotransferase</keyword>
<comment type="catalytic activity">
    <reaction evidence="7">
        <text>L-aspartate + L-glutamine + ATP + H2O = L-asparagine + L-glutamate + AMP + diphosphate + H(+)</text>
        <dbReference type="Rhea" id="RHEA:12228"/>
        <dbReference type="ChEBI" id="CHEBI:15377"/>
        <dbReference type="ChEBI" id="CHEBI:15378"/>
        <dbReference type="ChEBI" id="CHEBI:29985"/>
        <dbReference type="ChEBI" id="CHEBI:29991"/>
        <dbReference type="ChEBI" id="CHEBI:30616"/>
        <dbReference type="ChEBI" id="CHEBI:33019"/>
        <dbReference type="ChEBI" id="CHEBI:58048"/>
        <dbReference type="ChEBI" id="CHEBI:58359"/>
        <dbReference type="ChEBI" id="CHEBI:456215"/>
        <dbReference type="EC" id="6.3.5.4"/>
    </reaction>
</comment>
<accession>A0A1X7EXY8</accession>
<dbReference type="GO" id="GO:0005829">
    <property type="term" value="C:cytosol"/>
    <property type="evidence" value="ECO:0007669"/>
    <property type="project" value="TreeGrafter"/>
</dbReference>
<evidence type="ECO:0000256" key="6">
    <source>
        <dbReference type="ARBA" id="ARBA00022962"/>
    </source>
</evidence>
<proteinExistence type="inferred from homology"/>
<protein>
    <recommendedName>
        <fullName evidence="3">asparagine synthase (glutamine-hydrolyzing)</fullName>
        <ecNumber evidence="3">6.3.5.4</ecNumber>
    </recommendedName>
</protein>
<dbReference type="PANTHER" id="PTHR43284:SF1">
    <property type="entry name" value="ASPARAGINE SYNTHETASE"/>
    <property type="match status" value="1"/>
</dbReference>
<dbReference type="STRING" id="286727.SAMN02982917_2111"/>
<dbReference type="PROSITE" id="PS51278">
    <property type="entry name" value="GATASE_TYPE_2"/>
    <property type="match status" value="1"/>
</dbReference>
<dbReference type="GO" id="GO:0006529">
    <property type="term" value="P:asparagine biosynthetic process"/>
    <property type="evidence" value="ECO:0007669"/>
    <property type="project" value="UniProtKB-KW"/>
</dbReference>
<dbReference type="InterPro" id="IPR006426">
    <property type="entry name" value="Asn_synth_AEB"/>
</dbReference>
<evidence type="ECO:0000256" key="5">
    <source>
        <dbReference type="ARBA" id="ARBA00022840"/>
    </source>
</evidence>
<feature type="active site" description="For GATase activity" evidence="8">
    <location>
        <position position="2"/>
    </location>
</feature>
<dbReference type="CDD" id="cd01991">
    <property type="entry name" value="Asn_synthase_B_C"/>
    <property type="match status" value="1"/>
</dbReference>
<dbReference type="SUPFAM" id="SSF52402">
    <property type="entry name" value="Adenine nucleotide alpha hydrolases-like"/>
    <property type="match status" value="1"/>
</dbReference>
<dbReference type="InterPro" id="IPR033738">
    <property type="entry name" value="AsnB_N"/>
</dbReference>
<dbReference type="EC" id="6.3.5.4" evidence="3"/>
<keyword evidence="8" id="KW-0061">Asparagine biosynthesis</keyword>
<dbReference type="Gene3D" id="3.40.50.620">
    <property type="entry name" value="HUPs"/>
    <property type="match status" value="1"/>
</dbReference>
<dbReference type="InterPro" id="IPR014729">
    <property type="entry name" value="Rossmann-like_a/b/a_fold"/>
</dbReference>
<dbReference type="NCBIfam" id="TIGR01536">
    <property type="entry name" value="asn_synth_AEB"/>
    <property type="match status" value="1"/>
</dbReference>
<reference evidence="11 12" key="1">
    <citation type="submission" date="2017-04" db="EMBL/GenBank/DDBJ databases">
        <authorList>
            <person name="Afonso C.L."/>
            <person name="Miller P.J."/>
            <person name="Scott M.A."/>
            <person name="Spackman E."/>
            <person name="Goraichik I."/>
            <person name="Dimitrov K.M."/>
            <person name="Suarez D.L."/>
            <person name="Swayne D.E."/>
        </authorList>
    </citation>
    <scope>NUCLEOTIDE SEQUENCE [LARGE SCALE GENOMIC DNA]</scope>
    <source>
        <strain evidence="11 12">A2P</strain>
    </source>
</reference>
<dbReference type="EMBL" id="FXAK01000004">
    <property type="protein sequence ID" value="SMF42196.1"/>
    <property type="molecule type" value="Genomic_DNA"/>
</dbReference>
<comment type="pathway">
    <text evidence="1">Amino-acid biosynthesis; L-asparagine biosynthesis; L-asparagine from L-aspartate (L-Gln route): step 1/1.</text>
</comment>
<dbReference type="PANTHER" id="PTHR43284">
    <property type="entry name" value="ASPARAGINE SYNTHETASE (GLUTAMINE-HYDROLYZING)"/>
    <property type="match status" value="1"/>
</dbReference>
<keyword evidence="5 9" id="KW-0067">ATP-binding</keyword>
<dbReference type="RefSeq" id="WP_085084992.1">
    <property type="nucleotide sequence ID" value="NZ_FXAK01000004.1"/>
</dbReference>
<evidence type="ECO:0000256" key="7">
    <source>
        <dbReference type="ARBA" id="ARBA00048741"/>
    </source>
</evidence>
<organism evidence="11 12">
    <name type="scientific">Azospirillum oryzae</name>
    <dbReference type="NCBI Taxonomy" id="286727"/>
    <lineage>
        <taxon>Bacteria</taxon>
        <taxon>Pseudomonadati</taxon>
        <taxon>Pseudomonadota</taxon>
        <taxon>Alphaproteobacteria</taxon>
        <taxon>Rhodospirillales</taxon>
        <taxon>Azospirillaceae</taxon>
        <taxon>Azospirillum</taxon>
    </lineage>
</organism>
<evidence type="ECO:0000256" key="4">
    <source>
        <dbReference type="ARBA" id="ARBA00022741"/>
    </source>
</evidence>
<dbReference type="PIRSF" id="PIRSF001589">
    <property type="entry name" value="Asn_synthetase_glu-h"/>
    <property type="match status" value="1"/>
</dbReference>
<gene>
    <name evidence="11" type="ORF">SAMN02982917_2111</name>
</gene>
<dbReference type="OrthoDB" id="9763290at2"/>
<evidence type="ECO:0000256" key="1">
    <source>
        <dbReference type="ARBA" id="ARBA00005187"/>
    </source>
</evidence>
<dbReference type="GO" id="GO:0005524">
    <property type="term" value="F:ATP binding"/>
    <property type="evidence" value="ECO:0007669"/>
    <property type="project" value="UniProtKB-KW"/>
</dbReference>
<dbReference type="InterPro" id="IPR051786">
    <property type="entry name" value="ASN_synthetase/amidase"/>
</dbReference>
<evidence type="ECO:0000256" key="9">
    <source>
        <dbReference type="PIRSR" id="PIRSR001589-2"/>
    </source>
</evidence>
<keyword evidence="4 9" id="KW-0547">Nucleotide-binding</keyword>
<dbReference type="InterPro" id="IPR001962">
    <property type="entry name" value="Asn_synthase"/>
</dbReference>
<evidence type="ECO:0000256" key="3">
    <source>
        <dbReference type="ARBA" id="ARBA00012737"/>
    </source>
</evidence>
<evidence type="ECO:0000259" key="10">
    <source>
        <dbReference type="PROSITE" id="PS51278"/>
    </source>
</evidence>
<dbReference type="InterPro" id="IPR017932">
    <property type="entry name" value="GATase_2_dom"/>
</dbReference>
<feature type="domain" description="Glutamine amidotransferase type-2" evidence="10">
    <location>
        <begin position="2"/>
        <end position="218"/>
    </location>
</feature>
<dbReference type="SUPFAM" id="SSF56235">
    <property type="entry name" value="N-terminal nucleophile aminohydrolases (Ntn hydrolases)"/>
    <property type="match status" value="1"/>
</dbReference>
<comment type="similarity">
    <text evidence="2">Belongs to the asparagine synthetase family.</text>
</comment>
<dbReference type="Proteomes" id="UP000192936">
    <property type="component" value="Unassembled WGS sequence"/>
</dbReference>
<dbReference type="AlphaFoldDB" id="A0A1X7EXY8"/>
<evidence type="ECO:0000313" key="12">
    <source>
        <dbReference type="Proteomes" id="UP000192936"/>
    </source>
</evidence>
<dbReference type="InterPro" id="IPR029055">
    <property type="entry name" value="Ntn_hydrolases_N"/>
</dbReference>
<dbReference type="Gene3D" id="3.60.20.10">
    <property type="entry name" value="Glutamine Phosphoribosylpyrophosphate, subunit 1, domain 1"/>
    <property type="match status" value="1"/>
</dbReference>
<evidence type="ECO:0000313" key="11">
    <source>
        <dbReference type="EMBL" id="SMF42196.1"/>
    </source>
</evidence>
<evidence type="ECO:0000256" key="8">
    <source>
        <dbReference type="PIRSR" id="PIRSR001589-1"/>
    </source>
</evidence>
<feature type="binding site" evidence="9">
    <location>
        <position position="102"/>
    </location>
    <ligand>
        <name>L-glutamine</name>
        <dbReference type="ChEBI" id="CHEBI:58359"/>
    </ligand>
</feature>